<dbReference type="RefSeq" id="WP_304996362.1">
    <property type="nucleotide sequence ID" value="NZ_CP101717.1"/>
</dbReference>
<proteinExistence type="predicted"/>
<dbReference type="EMBL" id="CP101717">
    <property type="protein sequence ID" value="WLD59072.1"/>
    <property type="molecule type" value="Genomic_DNA"/>
</dbReference>
<organism evidence="2">
    <name type="scientific">Salinispirillum sp. LH 10-3-1</name>
    <dbReference type="NCBI Taxonomy" id="2952525"/>
    <lineage>
        <taxon>Bacteria</taxon>
        <taxon>Pseudomonadati</taxon>
        <taxon>Pseudomonadota</taxon>
        <taxon>Gammaproteobacteria</taxon>
        <taxon>Oceanospirillales</taxon>
        <taxon>Saccharospirillaceae</taxon>
        <taxon>Salinispirillum</taxon>
    </lineage>
</organism>
<keyword evidence="1" id="KW-0812">Transmembrane</keyword>
<accession>A0AB38YIG7</accession>
<protein>
    <submittedName>
        <fullName evidence="2">Uncharacterized protein</fullName>
    </submittedName>
</protein>
<evidence type="ECO:0000256" key="1">
    <source>
        <dbReference type="SAM" id="Phobius"/>
    </source>
</evidence>
<reference evidence="2" key="1">
    <citation type="submission" date="2022-07" db="EMBL/GenBank/DDBJ databases">
        <title>Complete genome sequence of Salinispirillum sp. LH10-3-1 capable of multiple carbohydrate inversion isolated from a soda lake.</title>
        <authorList>
            <person name="Liu J."/>
            <person name="Zhai Y."/>
            <person name="Zhang H."/>
            <person name="Yang H."/>
            <person name="Qu J."/>
            <person name="Li J."/>
        </authorList>
    </citation>
    <scope>NUCLEOTIDE SEQUENCE</scope>
    <source>
        <strain evidence="2">LH 10-3-1</strain>
    </source>
</reference>
<name>A0AB38YIG7_9GAMM</name>
<sequence>MRVRKPKRTSAFTRMGQVFVILGVIALPLDTAGFFPKPSIMLLPLGVVLYSIGWYRDRKIYKRPKLPEQQD</sequence>
<dbReference type="AlphaFoldDB" id="A0AB38YIG7"/>
<gene>
    <name evidence="2" type="ORF">NFC81_04610</name>
</gene>
<feature type="transmembrane region" description="Helical" evidence="1">
    <location>
        <begin position="12"/>
        <end position="29"/>
    </location>
</feature>
<evidence type="ECO:0000313" key="2">
    <source>
        <dbReference type="EMBL" id="WLD59072.1"/>
    </source>
</evidence>
<keyword evidence="1" id="KW-1133">Transmembrane helix</keyword>
<keyword evidence="1" id="KW-0472">Membrane</keyword>
<feature type="transmembrane region" description="Helical" evidence="1">
    <location>
        <begin position="35"/>
        <end position="55"/>
    </location>
</feature>